<dbReference type="Proteomes" id="UP000472277">
    <property type="component" value="Chromosome 28"/>
</dbReference>
<evidence type="ECO:0000256" key="4">
    <source>
        <dbReference type="SAM" id="MobiDB-lite"/>
    </source>
</evidence>
<evidence type="ECO:0000256" key="3">
    <source>
        <dbReference type="PROSITE-ProRule" id="PRU00023"/>
    </source>
</evidence>
<evidence type="ECO:0000256" key="5">
    <source>
        <dbReference type="SAM" id="Phobius"/>
    </source>
</evidence>
<feature type="region of interest" description="Disordered" evidence="4">
    <location>
        <begin position="44"/>
        <end position="63"/>
    </location>
</feature>
<dbReference type="SUPFAM" id="SSF48403">
    <property type="entry name" value="Ankyrin repeat"/>
    <property type="match status" value="1"/>
</dbReference>
<feature type="repeat" description="ANK" evidence="3">
    <location>
        <begin position="94"/>
        <end position="126"/>
    </location>
</feature>
<sequence length="224" mass="24278">NKHSNWTVLSQSLHSKIQSWTLLLTVVAALYDVLFARRCTTQQKRNSSLSTGPSPTSWTATRTPPLHWTAFKDNSECVRALLESGAGPNAHDYNNDTPLSWAAMMGNLETVRVLLEYGAQIHVTDLKGQMPVSRLVALLARGPGGGARGGVSGGWGRQGVLRAARPTVPCPGSSVRIPSSLFVIPLHILLCCSLTCFFSYHPFTHYPVMGSLVAQRSKALQLNA</sequence>
<keyword evidence="7" id="KW-1185">Reference proteome</keyword>
<feature type="transmembrane region" description="Helical" evidence="5">
    <location>
        <begin position="181"/>
        <end position="200"/>
    </location>
</feature>
<dbReference type="InterPro" id="IPR036770">
    <property type="entry name" value="Ankyrin_rpt-contain_sf"/>
</dbReference>
<organism evidence="6 7">
    <name type="scientific">Salmo trutta</name>
    <name type="common">Brown trout</name>
    <dbReference type="NCBI Taxonomy" id="8032"/>
    <lineage>
        <taxon>Eukaryota</taxon>
        <taxon>Metazoa</taxon>
        <taxon>Chordata</taxon>
        <taxon>Craniata</taxon>
        <taxon>Vertebrata</taxon>
        <taxon>Euteleostomi</taxon>
        <taxon>Actinopterygii</taxon>
        <taxon>Neopterygii</taxon>
        <taxon>Teleostei</taxon>
        <taxon>Protacanthopterygii</taxon>
        <taxon>Salmoniformes</taxon>
        <taxon>Salmonidae</taxon>
        <taxon>Salmoninae</taxon>
        <taxon>Salmo</taxon>
    </lineage>
</organism>
<evidence type="ECO:0000313" key="6">
    <source>
        <dbReference type="Ensembl" id="ENSSTUP00000015307.1"/>
    </source>
</evidence>
<dbReference type="PROSITE" id="PS50088">
    <property type="entry name" value="ANK_REPEAT"/>
    <property type="match status" value="2"/>
</dbReference>
<proteinExistence type="predicted"/>
<keyword evidence="2 3" id="KW-0040">ANK repeat</keyword>
<evidence type="ECO:0000313" key="7">
    <source>
        <dbReference type="Proteomes" id="UP000472277"/>
    </source>
</evidence>
<dbReference type="Ensembl" id="ENSSTUT00000016161.1">
    <property type="protein sequence ID" value="ENSSTUP00000015307.1"/>
    <property type="gene ID" value="ENSSTUG00000007045.1"/>
</dbReference>
<reference evidence="6" key="1">
    <citation type="submission" date="2025-08" db="UniProtKB">
        <authorList>
            <consortium name="Ensembl"/>
        </authorList>
    </citation>
    <scope>IDENTIFICATION</scope>
</reference>
<keyword evidence="5" id="KW-0812">Transmembrane</keyword>
<dbReference type="Pfam" id="PF12796">
    <property type="entry name" value="Ank_2"/>
    <property type="match status" value="1"/>
</dbReference>
<feature type="compositionally biased region" description="Polar residues" evidence="4">
    <location>
        <begin position="44"/>
        <end position="62"/>
    </location>
</feature>
<evidence type="ECO:0000256" key="2">
    <source>
        <dbReference type="ARBA" id="ARBA00023043"/>
    </source>
</evidence>
<dbReference type="AlphaFoldDB" id="A0A673X2W2"/>
<dbReference type="SMART" id="SM00248">
    <property type="entry name" value="ANK"/>
    <property type="match status" value="2"/>
</dbReference>
<dbReference type="InterPro" id="IPR002110">
    <property type="entry name" value="Ankyrin_rpt"/>
</dbReference>
<dbReference type="PANTHER" id="PTHR24134:SF9">
    <property type="entry name" value="ANKYRIN REPEAT AND SOCS BOX PROTEIN 8"/>
    <property type="match status" value="1"/>
</dbReference>
<reference evidence="6" key="2">
    <citation type="submission" date="2025-09" db="UniProtKB">
        <authorList>
            <consortium name="Ensembl"/>
        </authorList>
    </citation>
    <scope>IDENTIFICATION</scope>
</reference>
<dbReference type="GeneTree" id="ENSGT01010000230234"/>
<feature type="repeat" description="ANK" evidence="3">
    <location>
        <begin position="61"/>
        <end position="93"/>
    </location>
</feature>
<keyword evidence="5" id="KW-1133">Transmembrane helix</keyword>
<accession>A0A673X2W2</accession>
<dbReference type="InParanoid" id="A0A673X2W2"/>
<dbReference type="Gene3D" id="1.25.40.20">
    <property type="entry name" value="Ankyrin repeat-containing domain"/>
    <property type="match status" value="1"/>
</dbReference>
<dbReference type="PANTHER" id="PTHR24134">
    <property type="entry name" value="ANKYRIN REPEAT-CONTAINING PROTEIN DDB_G0279043"/>
    <property type="match status" value="1"/>
</dbReference>
<protein>
    <submittedName>
        <fullName evidence="6">Uncharacterized protein</fullName>
    </submittedName>
</protein>
<keyword evidence="5" id="KW-0472">Membrane</keyword>
<evidence type="ECO:0000256" key="1">
    <source>
        <dbReference type="ARBA" id="ARBA00022737"/>
    </source>
</evidence>
<dbReference type="PROSITE" id="PS50297">
    <property type="entry name" value="ANK_REP_REGION"/>
    <property type="match status" value="2"/>
</dbReference>
<name>A0A673X2W2_SALTR</name>
<feature type="transmembrane region" description="Helical" evidence="5">
    <location>
        <begin position="17"/>
        <end position="36"/>
    </location>
</feature>
<keyword evidence="1" id="KW-0677">Repeat</keyword>